<proteinExistence type="predicted"/>
<keyword evidence="2" id="KW-1185">Reference proteome</keyword>
<evidence type="ECO:0000313" key="2">
    <source>
        <dbReference type="Proteomes" id="UP000028006"/>
    </source>
</evidence>
<gene>
    <name evidence="1" type="ORF">GZ77_17800</name>
</gene>
<protein>
    <submittedName>
        <fullName evidence="1">Uncharacterized protein</fullName>
    </submittedName>
</protein>
<comment type="caution">
    <text evidence="1">The sequence shown here is derived from an EMBL/GenBank/DDBJ whole genome shotgun (WGS) entry which is preliminary data.</text>
</comment>
<reference evidence="1 2" key="1">
    <citation type="submission" date="2014-06" db="EMBL/GenBank/DDBJ databases">
        <title>Whole Genome Sequences of Three Symbiotic Endozoicomonas Bacteria.</title>
        <authorList>
            <person name="Neave M.J."/>
            <person name="Apprill A."/>
            <person name="Voolstra C.R."/>
        </authorList>
    </citation>
    <scope>NUCLEOTIDE SEQUENCE [LARGE SCALE GENOMIC DNA]</scope>
    <source>
        <strain evidence="1 2">LMG 24815</strain>
    </source>
</reference>
<dbReference type="EMBL" id="JOKG01000004">
    <property type="protein sequence ID" value="KEQ12392.1"/>
    <property type="molecule type" value="Genomic_DNA"/>
</dbReference>
<dbReference type="Proteomes" id="UP000028006">
    <property type="component" value="Unassembled WGS sequence"/>
</dbReference>
<organism evidence="1 2">
    <name type="scientific">Endozoicomonas montiporae</name>
    <dbReference type="NCBI Taxonomy" id="1027273"/>
    <lineage>
        <taxon>Bacteria</taxon>
        <taxon>Pseudomonadati</taxon>
        <taxon>Pseudomonadota</taxon>
        <taxon>Gammaproteobacteria</taxon>
        <taxon>Oceanospirillales</taxon>
        <taxon>Endozoicomonadaceae</taxon>
        <taxon>Endozoicomonas</taxon>
    </lineage>
</organism>
<sequence>MFSQAWEKGLFIGASLPIAKADSDNNTSKAPEKIMEDYNGPPSLMMASLYIPDETTGSIRQQEATFEGYSIRAHNPEEAGLLSEVQVGEFEDPLNDCPIATREVAEANGIQPRWLFESPEYNEVLDLASQYNKFPRAMTEARMEKLAVLKQLEVAADKYLENSDNENKKAFVQTSIRDKINEERRLIFGLDHPYGKIYQPENEKESKENFAHGNSASIALVTYQGEKPEDPPFKAVFKASEPTEIKAEAAKTFGITGDSESAKLIHRAVFFYELDLLTGMKLTPPTFYAIHNGQPGSCQEFVEGVHVTTRKHVPEATHKDYMVDLVPQIVRGEGLEEGNGFKVSDESGLDPLTLPEMSDQEIKDLFTAQKIQLTKEQVVDIPPLDLRHPKTQKALADAQLLDHLAGSIDRNMSNIFFVKKTDEEDEPYYDVRLIDNDLCLAPGNVHDNEEAHSWKNPYRINMSGRVPNFIDRETAERLKRLTFHEVFELLQTHQLGRADEIASQRERLSKSISAIKAALKSPDNRAQVTYRSTAKLSFEMDGKKDEATDVVETHEDIVIVDEWDENTYRQTLTNKASYLYKANDCRISELGLMINSNPEKAAEVWVNQFHLFGAQQMVQAYGDDRAIFPKLDYFRPYYQDKIVLKNATDIKRACDFTHHLVKHPRQKLTDLEQREKSDHLLPMMLGNKATGKDIGKALHWCKESKLLSANTLMTLLPQATRMAEVTPAHQQKLSKPFMTKFKFMKEDDNFPTTQKTIALSQCFDSLSRDREAIDMLVFYSSLNAQTIPFYMAKNKTLNVPDWEEFRHAMKFITPENLKAIRDESKSKREGKIKEVCFPDETGFNQENIKAVTKLLTLHFNATEPLNR</sequence>
<dbReference type="AlphaFoldDB" id="A0A081N1R9"/>
<accession>A0A081N1R9</accession>
<evidence type="ECO:0000313" key="1">
    <source>
        <dbReference type="EMBL" id="KEQ12392.1"/>
    </source>
</evidence>
<name>A0A081N1R9_9GAMM</name>